<name>A0ABT4D3B7_9CLOT</name>
<accession>A0ABT4D3B7</accession>
<proteinExistence type="predicted"/>
<gene>
    <name evidence="1" type="ORF">OW763_15480</name>
</gene>
<sequence>MNRIIYINSNLKKVYKDGSVFGKIKDKFNTRYIGESFIKDLGVSITTIKFPPNFNKRAYQRNIYNIKKRFGNNNVRLAIKTFRSMDYYFYNDFQKRMLAYSVIKSLQLILMRRKKSIGKNCVLIYDASDDINKYIIYELAKKAKYFILLSNNIRKIRVLCDYVLCSYGVSPIITNDMNYAIDNSDFIITSRQLDISNNCPIWYLDNMFVPKDTKDIIINDVTYFTPWKIEKMDITSELIGAMYNPRSYNDIEKFLYKNDIFLDKIKFGKHIIT</sequence>
<dbReference type="Proteomes" id="UP001078443">
    <property type="component" value="Unassembled WGS sequence"/>
</dbReference>
<evidence type="ECO:0000313" key="2">
    <source>
        <dbReference type="Proteomes" id="UP001078443"/>
    </source>
</evidence>
<comment type="caution">
    <text evidence="1">The sequence shown here is derived from an EMBL/GenBank/DDBJ whole genome shotgun (WGS) entry which is preliminary data.</text>
</comment>
<dbReference type="RefSeq" id="WP_268042309.1">
    <property type="nucleotide sequence ID" value="NZ_JAPQER010000009.1"/>
</dbReference>
<dbReference type="EMBL" id="JAPQER010000009">
    <property type="protein sequence ID" value="MCY6485726.1"/>
    <property type="molecule type" value="Genomic_DNA"/>
</dbReference>
<keyword evidence="2" id="KW-1185">Reference proteome</keyword>
<reference evidence="1" key="1">
    <citation type="submission" date="2022-12" db="EMBL/GenBank/DDBJ databases">
        <authorList>
            <person name="Wang J."/>
        </authorList>
    </citation>
    <scope>NUCLEOTIDE SEQUENCE</scope>
    <source>
        <strain evidence="1">HY-45-18</strain>
    </source>
</reference>
<evidence type="ECO:0000313" key="1">
    <source>
        <dbReference type="EMBL" id="MCY6485726.1"/>
    </source>
</evidence>
<organism evidence="1 2">
    <name type="scientific">Clostridium aestuarii</name>
    <dbReference type="NCBI Taxonomy" id="338193"/>
    <lineage>
        <taxon>Bacteria</taxon>
        <taxon>Bacillati</taxon>
        <taxon>Bacillota</taxon>
        <taxon>Clostridia</taxon>
        <taxon>Eubacteriales</taxon>
        <taxon>Clostridiaceae</taxon>
        <taxon>Clostridium</taxon>
    </lineage>
</organism>
<protein>
    <submittedName>
        <fullName evidence="1">Uncharacterized protein</fullName>
    </submittedName>
</protein>